<dbReference type="AlphaFoldDB" id="A0A835QU03"/>
<protein>
    <submittedName>
        <fullName evidence="1">Uncharacterized protein</fullName>
    </submittedName>
</protein>
<dbReference type="OrthoDB" id="1161695at2759"/>
<reference evidence="1 2" key="1">
    <citation type="journal article" date="2020" name="Nat. Food">
        <title>A phased Vanilla planifolia genome enables genetic improvement of flavour and production.</title>
        <authorList>
            <person name="Hasing T."/>
            <person name="Tang H."/>
            <person name="Brym M."/>
            <person name="Khazi F."/>
            <person name="Huang T."/>
            <person name="Chambers A.H."/>
        </authorList>
    </citation>
    <scope>NUCLEOTIDE SEQUENCE [LARGE SCALE GENOMIC DNA]</scope>
    <source>
        <tissue evidence="1">Leaf</tissue>
    </source>
</reference>
<dbReference type="EMBL" id="JADCNL010000005">
    <property type="protein sequence ID" value="KAG0479631.1"/>
    <property type="molecule type" value="Genomic_DNA"/>
</dbReference>
<proteinExistence type="predicted"/>
<accession>A0A835QU03</accession>
<gene>
    <name evidence="1" type="ORF">HPP92_010489</name>
</gene>
<dbReference type="Proteomes" id="UP000636800">
    <property type="component" value="Chromosome 5"/>
</dbReference>
<evidence type="ECO:0000313" key="1">
    <source>
        <dbReference type="EMBL" id="KAG0479631.1"/>
    </source>
</evidence>
<keyword evidence="2" id="KW-1185">Reference proteome</keyword>
<name>A0A835QU03_VANPL</name>
<evidence type="ECO:0000313" key="2">
    <source>
        <dbReference type="Proteomes" id="UP000636800"/>
    </source>
</evidence>
<sequence length="148" mass="16221">MLHSNPQTRLLPPTQNLATSLPSLLSPYRLQSHHHRHIPHPPLRLLEHLFRSALLAIPLNLNPPPLIPYSILTTISSSSPSSAAAPFKSATAPSTAPPSNIAVFPSLHSTIPAITQGHPPHCYPPPCHRHQTLHHPRNPRYLGLVELS</sequence>
<organism evidence="1 2">
    <name type="scientific">Vanilla planifolia</name>
    <name type="common">Vanilla</name>
    <dbReference type="NCBI Taxonomy" id="51239"/>
    <lineage>
        <taxon>Eukaryota</taxon>
        <taxon>Viridiplantae</taxon>
        <taxon>Streptophyta</taxon>
        <taxon>Embryophyta</taxon>
        <taxon>Tracheophyta</taxon>
        <taxon>Spermatophyta</taxon>
        <taxon>Magnoliopsida</taxon>
        <taxon>Liliopsida</taxon>
        <taxon>Asparagales</taxon>
        <taxon>Orchidaceae</taxon>
        <taxon>Vanilloideae</taxon>
        <taxon>Vanilleae</taxon>
        <taxon>Vanilla</taxon>
    </lineage>
</organism>
<comment type="caution">
    <text evidence="1">The sequence shown here is derived from an EMBL/GenBank/DDBJ whole genome shotgun (WGS) entry which is preliminary data.</text>
</comment>